<gene>
    <name evidence="9" type="primary">ccmA</name>
    <name evidence="9" type="ORF">GTQ45_00545</name>
</gene>
<accession>A0A845Q784</accession>
<evidence type="ECO:0000313" key="9">
    <source>
        <dbReference type="EMBL" id="NBG94214.1"/>
    </source>
</evidence>
<evidence type="ECO:0000256" key="4">
    <source>
        <dbReference type="ARBA" id="ARBA00022748"/>
    </source>
</evidence>
<feature type="domain" description="ABC transporter" evidence="8">
    <location>
        <begin position="5"/>
        <end position="199"/>
    </location>
</feature>
<keyword evidence="2" id="KW-0813">Transport</keyword>
<keyword evidence="5 9" id="KW-0067">ATP-binding</keyword>
<dbReference type="NCBIfam" id="TIGR01189">
    <property type="entry name" value="ccmA"/>
    <property type="match status" value="1"/>
</dbReference>
<evidence type="ECO:0000259" key="8">
    <source>
        <dbReference type="PROSITE" id="PS50893"/>
    </source>
</evidence>
<dbReference type="GO" id="GO:0022857">
    <property type="term" value="F:transmembrane transporter activity"/>
    <property type="evidence" value="ECO:0007669"/>
    <property type="project" value="InterPro"/>
</dbReference>
<name>A0A845Q784_9HYPH</name>
<evidence type="ECO:0000256" key="7">
    <source>
        <dbReference type="ARBA" id="ARBA00023136"/>
    </source>
</evidence>
<evidence type="ECO:0000313" key="10">
    <source>
        <dbReference type="Proteomes" id="UP000470384"/>
    </source>
</evidence>
<dbReference type="Gene3D" id="3.40.50.300">
    <property type="entry name" value="P-loop containing nucleotide triphosphate hydrolases"/>
    <property type="match status" value="1"/>
</dbReference>
<dbReference type="GO" id="GO:0017004">
    <property type="term" value="P:cytochrome complex assembly"/>
    <property type="evidence" value="ECO:0007669"/>
    <property type="project" value="UniProtKB-KW"/>
</dbReference>
<sequence>MTALLHVTDLACRRGTRALFAGVSFRLSGGEALVVTGPNGTGKSSLLRILAGLLEEEAGEISQDAEMLYLGHLDALKPQLTVRENLRFWVGMFGGEGDLDAALARFGLGHIPELAAGVLSAGQRRRLTLARFSCFLGADSARPVWLMDEPDSALDDAGRALLDDLLAEHLQRGGIVVAATHRGLGIPAQALRLGVAEPVS</sequence>
<dbReference type="InterPro" id="IPR003593">
    <property type="entry name" value="AAA+_ATPase"/>
</dbReference>
<dbReference type="InterPro" id="IPR027417">
    <property type="entry name" value="P-loop_NTPase"/>
</dbReference>
<keyword evidence="4" id="KW-0201">Cytochrome c-type biogenesis</keyword>
<dbReference type="PANTHER" id="PTHR43499:SF1">
    <property type="entry name" value="ABC TRANSPORTER I FAMILY MEMBER 1"/>
    <property type="match status" value="1"/>
</dbReference>
<keyword evidence="3" id="KW-0547">Nucleotide-binding</keyword>
<dbReference type="EMBL" id="WXYQ01000001">
    <property type="protein sequence ID" value="NBG94214.1"/>
    <property type="molecule type" value="Genomic_DNA"/>
</dbReference>
<dbReference type="PROSITE" id="PS50893">
    <property type="entry name" value="ABC_TRANSPORTER_2"/>
    <property type="match status" value="1"/>
</dbReference>
<evidence type="ECO:0000256" key="1">
    <source>
        <dbReference type="ARBA" id="ARBA00005417"/>
    </source>
</evidence>
<dbReference type="Pfam" id="PF00005">
    <property type="entry name" value="ABC_tran"/>
    <property type="match status" value="1"/>
</dbReference>
<dbReference type="InterPro" id="IPR003439">
    <property type="entry name" value="ABC_transporter-like_ATP-bd"/>
</dbReference>
<evidence type="ECO:0000256" key="2">
    <source>
        <dbReference type="ARBA" id="ARBA00022448"/>
    </source>
</evidence>
<comment type="similarity">
    <text evidence="1">Belongs to the ABC transporter superfamily.</text>
</comment>
<dbReference type="Proteomes" id="UP000470384">
    <property type="component" value="Unassembled WGS sequence"/>
</dbReference>
<evidence type="ECO:0000256" key="6">
    <source>
        <dbReference type="ARBA" id="ARBA00022967"/>
    </source>
</evidence>
<dbReference type="AlphaFoldDB" id="A0A845Q784"/>
<keyword evidence="10" id="KW-1185">Reference proteome</keyword>
<dbReference type="GO" id="GO:0016887">
    <property type="term" value="F:ATP hydrolysis activity"/>
    <property type="evidence" value="ECO:0007669"/>
    <property type="project" value="InterPro"/>
</dbReference>
<organism evidence="9 10">
    <name type="scientific">Pyruvatibacter mobilis</name>
    <dbReference type="NCBI Taxonomy" id="1712261"/>
    <lineage>
        <taxon>Bacteria</taxon>
        <taxon>Pseudomonadati</taxon>
        <taxon>Pseudomonadota</taxon>
        <taxon>Alphaproteobacteria</taxon>
        <taxon>Hyphomicrobiales</taxon>
        <taxon>Parvibaculaceae</taxon>
        <taxon>Pyruvatibacter</taxon>
    </lineage>
</organism>
<keyword evidence="7" id="KW-0472">Membrane</keyword>
<dbReference type="SMART" id="SM00382">
    <property type="entry name" value="AAA"/>
    <property type="match status" value="1"/>
</dbReference>
<dbReference type="PROSITE" id="PS00211">
    <property type="entry name" value="ABC_TRANSPORTER_1"/>
    <property type="match status" value="1"/>
</dbReference>
<comment type="caution">
    <text evidence="9">The sequence shown here is derived from an EMBL/GenBank/DDBJ whole genome shotgun (WGS) entry which is preliminary data.</text>
</comment>
<dbReference type="PANTHER" id="PTHR43499">
    <property type="entry name" value="ABC TRANSPORTER I FAMILY MEMBER 1"/>
    <property type="match status" value="1"/>
</dbReference>
<dbReference type="InterPro" id="IPR017871">
    <property type="entry name" value="ABC_transporter-like_CS"/>
</dbReference>
<dbReference type="SUPFAM" id="SSF52540">
    <property type="entry name" value="P-loop containing nucleoside triphosphate hydrolases"/>
    <property type="match status" value="1"/>
</dbReference>
<keyword evidence="6" id="KW-1278">Translocase</keyword>
<proteinExistence type="inferred from homology"/>
<dbReference type="GeneID" id="300656270"/>
<dbReference type="OrthoDB" id="9800654at2"/>
<dbReference type="RefSeq" id="WP_160586356.1">
    <property type="nucleotide sequence ID" value="NZ_BMHN01000001.1"/>
</dbReference>
<dbReference type="GO" id="GO:0005524">
    <property type="term" value="F:ATP binding"/>
    <property type="evidence" value="ECO:0007669"/>
    <property type="project" value="UniProtKB-KW"/>
</dbReference>
<reference evidence="9 10" key="1">
    <citation type="journal article" date="2016" name="Int. J. Syst. Evol. Microbiol.">
        <title>Pyruvatibacter mobilis gen. nov., sp. nov., a marine bacterium from the culture broth of Picochlorum sp. 122.</title>
        <authorList>
            <person name="Wang G."/>
            <person name="Tang M."/>
            <person name="Wu H."/>
            <person name="Dai S."/>
            <person name="Li T."/>
            <person name="Chen C."/>
            <person name="He H."/>
            <person name="Fan J."/>
            <person name="Xiang W."/>
            <person name="Li X."/>
        </authorList>
    </citation>
    <scope>NUCLEOTIDE SEQUENCE [LARGE SCALE GENOMIC DNA]</scope>
    <source>
        <strain evidence="9 10">GYP-11</strain>
    </source>
</reference>
<dbReference type="InterPro" id="IPR005895">
    <property type="entry name" value="ABC_transptr_haem_export_CcmA"/>
</dbReference>
<evidence type="ECO:0000256" key="3">
    <source>
        <dbReference type="ARBA" id="ARBA00022741"/>
    </source>
</evidence>
<protein>
    <submittedName>
        <fullName evidence="9">Heme ABC exporter ATP-binding protein CcmA</fullName>
    </submittedName>
</protein>
<evidence type="ECO:0000256" key="5">
    <source>
        <dbReference type="ARBA" id="ARBA00022840"/>
    </source>
</evidence>